<feature type="compositionally biased region" description="Low complexity" evidence="1">
    <location>
        <begin position="23"/>
        <end position="34"/>
    </location>
</feature>
<feature type="region of interest" description="Disordered" evidence="1">
    <location>
        <begin position="23"/>
        <end position="44"/>
    </location>
</feature>
<gene>
    <name evidence="2" type="ORF">H310_10791</name>
</gene>
<evidence type="ECO:0000313" key="2">
    <source>
        <dbReference type="EMBL" id="ETV95719.1"/>
    </source>
</evidence>
<dbReference type="RefSeq" id="XP_008875470.1">
    <property type="nucleotide sequence ID" value="XM_008877248.1"/>
</dbReference>
<sequence>MKLKITRTTTVVDSSPYSVYVPETTRTGAARTGGSSPRTDSTKVHRGDVWRFSQTVDQVLDEAIAANEAAAATIKNQAAQTADALKTKRFDLAELTTLGCIDAAWRNVCLHPIVAGAQLKEMARLNRTLFFHFISQHTLNRLFRATYGQSRPFDVLYKLVVGENYSTTSMTTYFRKVQAAKMLPSWTIRNKNDELDDGDVLQSLDAEEILALAEVLLAINAPLVHSNDAIIATIARAPVTTIAMKEGARALSSATLLSFYKNCDEPHDTFCQDLWCQMKELAEPGTDDDEAVFSTNIELFDALITDKEWPIVGTMQVMATPHSTDGQLEVGDLDEGLADTVDDAPPRN</sequence>
<dbReference type="VEuPathDB" id="FungiDB:H310_10791"/>
<organism evidence="2">
    <name type="scientific">Aphanomyces invadans</name>
    <dbReference type="NCBI Taxonomy" id="157072"/>
    <lineage>
        <taxon>Eukaryota</taxon>
        <taxon>Sar</taxon>
        <taxon>Stramenopiles</taxon>
        <taxon>Oomycota</taxon>
        <taxon>Saprolegniomycetes</taxon>
        <taxon>Saprolegniales</taxon>
        <taxon>Verrucalvaceae</taxon>
        <taxon>Aphanomyces</taxon>
    </lineage>
</organism>
<reference evidence="2" key="1">
    <citation type="submission" date="2013-12" db="EMBL/GenBank/DDBJ databases">
        <title>The Genome Sequence of Aphanomyces invadans NJM9701.</title>
        <authorList>
            <consortium name="The Broad Institute Genomics Platform"/>
            <person name="Russ C."/>
            <person name="Tyler B."/>
            <person name="van West P."/>
            <person name="Dieguez-Uribeondo J."/>
            <person name="Young S.K."/>
            <person name="Zeng Q."/>
            <person name="Gargeya S."/>
            <person name="Fitzgerald M."/>
            <person name="Abouelleil A."/>
            <person name="Alvarado L."/>
            <person name="Chapman S.B."/>
            <person name="Gainer-Dewar J."/>
            <person name="Goldberg J."/>
            <person name="Griggs A."/>
            <person name="Gujja S."/>
            <person name="Hansen M."/>
            <person name="Howarth C."/>
            <person name="Imamovic A."/>
            <person name="Ireland A."/>
            <person name="Larimer J."/>
            <person name="McCowan C."/>
            <person name="Murphy C."/>
            <person name="Pearson M."/>
            <person name="Poon T.W."/>
            <person name="Priest M."/>
            <person name="Roberts A."/>
            <person name="Saif S."/>
            <person name="Shea T."/>
            <person name="Sykes S."/>
            <person name="Wortman J."/>
            <person name="Nusbaum C."/>
            <person name="Birren B."/>
        </authorList>
    </citation>
    <scope>NUCLEOTIDE SEQUENCE [LARGE SCALE GENOMIC DNA]</scope>
    <source>
        <strain evidence="2">NJM9701</strain>
    </source>
</reference>
<dbReference type="AlphaFoldDB" id="A0A024TNY4"/>
<dbReference type="GeneID" id="20087841"/>
<dbReference type="EMBL" id="KI913979">
    <property type="protein sequence ID" value="ETV95719.1"/>
    <property type="molecule type" value="Genomic_DNA"/>
</dbReference>
<protein>
    <submittedName>
        <fullName evidence="2">Uncharacterized protein</fullName>
    </submittedName>
</protein>
<proteinExistence type="predicted"/>
<dbReference type="OrthoDB" id="10657544at2759"/>
<accession>A0A024TNY4</accession>
<name>A0A024TNY4_9STRA</name>
<evidence type="ECO:0000256" key="1">
    <source>
        <dbReference type="SAM" id="MobiDB-lite"/>
    </source>
</evidence>